<feature type="chain" id="PRO_5039604892" evidence="7">
    <location>
        <begin position="22"/>
        <end position="355"/>
    </location>
</feature>
<name>A0A2T0AQE8_9FIRM</name>
<proteinExistence type="inferred from homology"/>
<evidence type="ECO:0000259" key="8">
    <source>
        <dbReference type="Pfam" id="PF02608"/>
    </source>
</evidence>
<feature type="domain" description="ABC transporter substrate-binding protein PnrA-like" evidence="8">
    <location>
        <begin position="47"/>
        <end position="342"/>
    </location>
</feature>
<comment type="subcellular location">
    <subcellularLocation>
        <location evidence="1">Cell membrane</location>
        <topology evidence="1">Lipid-anchor</topology>
    </subcellularLocation>
</comment>
<dbReference type="PANTHER" id="PTHR34296:SF2">
    <property type="entry name" value="ABC TRANSPORTER GUANOSINE-BINDING PROTEIN NUPN"/>
    <property type="match status" value="1"/>
</dbReference>
<dbReference type="Gene3D" id="3.40.50.2300">
    <property type="match status" value="2"/>
</dbReference>
<keyword evidence="4 7" id="KW-0732">Signal</keyword>
<dbReference type="CDD" id="cd06304">
    <property type="entry name" value="PBP1_BmpA_Med_PnrA-like"/>
    <property type="match status" value="1"/>
</dbReference>
<dbReference type="InterPro" id="IPR050957">
    <property type="entry name" value="BMP_lipoprotein"/>
</dbReference>
<dbReference type="PANTHER" id="PTHR34296">
    <property type="entry name" value="TRANSCRIPTIONAL ACTIVATOR PROTEIN MED"/>
    <property type="match status" value="1"/>
</dbReference>
<dbReference type="GO" id="GO:0005886">
    <property type="term" value="C:plasma membrane"/>
    <property type="evidence" value="ECO:0007669"/>
    <property type="project" value="UniProtKB-SubCell"/>
</dbReference>
<dbReference type="RefSeq" id="WP_106005631.1">
    <property type="nucleotide sequence ID" value="NZ_CP136418.1"/>
</dbReference>
<accession>A0A2T0AQE8</accession>
<feature type="signal peptide" evidence="7">
    <location>
        <begin position="1"/>
        <end position="21"/>
    </location>
</feature>
<sequence>MKKWKKVIGVLVLMFMMALVAACGGNPSGQGQKEGQKDGGQAQQSQKVRIAMVVASTVDDMAWSQSMYEGLKAVQKKMGEDKVEIAVSERLGDAVNAGAAIRQYASQGYDIVIAHGAQYQSVLREIAADFPKTTFAYGTGFQTAPNIFAYDPQAQEGAYLLGMLAGYMTKTGIIGVVGPVEAGDAIKYNYGFEQGVKAVNPKAQVRIAYTGSFGDIVGAGELAKVHMDAGADILTGSSQQSVGAIKAVAERGKYWLSTDMDQSSLAPDTVLAAQAYNWEKVVTKMIELRKQGVLGGEHLTLSFSDGTLELKFNSKLADKIPQEAKNAVEKVKQQIASGELKIELPKEQGQKQQQK</sequence>
<comment type="similarity">
    <text evidence="2">Belongs to the BMP lipoprotein family.</text>
</comment>
<evidence type="ECO:0000256" key="7">
    <source>
        <dbReference type="SAM" id="SignalP"/>
    </source>
</evidence>
<keyword evidence="3" id="KW-1003">Cell membrane</keyword>
<keyword evidence="10" id="KW-1185">Reference proteome</keyword>
<evidence type="ECO:0000256" key="2">
    <source>
        <dbReference type="ARBA" id="ARBA00008610"/>
    </source>
</evidence>
<dbReference type="AlphaFoldDB" id="A0A2T0AQE8"/>
<evidence type="ECO:0000256" key="3">
    <source>
        <dbReference type="ARBA" id="ARBA00022475"/>
    </source>
</evidence>
<keyword evidence="5" id="KW-0472">Membrane</keyword>
<evidence type="ECO:0000256" key="1">
    <source>
        <dbReference type="ARBA" id="ARBA00004193"/>
    </source>
</evidence>
<dbReference type="InterPro" id="IPR028082">
    <property type="entry name" value="Peripla_BP_I"/>
</dbReference>
<evidence type="ECO:0000313" key="10">
    <source>
        <dbReference type="Proteomes" id="UP000238415"/>
    </source>
</evidence>
<dbReference type="PROSITE" id="PS51257">
    <property type="entry name" value="PROKAR_LIPOPROTEIN"/>
    <property type="match status" value="1"/>
</dbReference>
<dbReference type="Pfam" id="PF02608">
    <property type="entry name" value="Bmp"/>
    <property type="match status" value="1"/>
</dbReference>
<reference evidence="9 10" key="1">
    <citation type="submission" date="2018-03" db="EMBL/GenBank/DDBJ databases">
        <title>Genome sequence of Moorella humiferrea DSM 23265.</title>
        <authorList>
            <person name="Poehlein A."/>
            <person name="Daniel R."/>
        </authorList>
    </citation>
    <scope>NUCLEOTIDE SEQUENCE [LARGE SCALE GENOMIC DNA]</scope>
    <source>
        <strain evidence="9 10">DSM 23265</strain>
    </source>
</reference>
<evidence type="ECO:0000256" key="5">
    <source>
        <dbReference type="ARBA" id="ARBA00023136"/>
    </source>
</evidence>
<evidence type="ECO:0000256" key="6">
    <source>
        <dbReference type="ARBA" id="ARBA00023288"/>
    </source>
</evidence>
<protein>
    <submittedName>
        <fullName evidence="9">Purine-binding protein</fullName>
    </submittedName>
</protein>
<gene>
    <name evidence="9" type="ORF">MOHU_16750</name>
</gene>
<organism evidence="9 10">
    <name type="scientific">Neomoorella humiferrea</name>
    <dbReference type="NCBI Taxonomy" id="676965"/>
    <lineage>
        <taxon>Bacteria</taxon>
        <taxon>Bacillati</taxon>
        <taxon>Bacillota</taxon>
        <taxon>Clostridia</taxon>
        <taxon>Neomoorellales</taxon>
        <taxon>Neomoorellaceae</taxon>
        <taxon>Neomoorella</taxon>
    </lineage>
</organism>
<evidence type="ECO:0000256" key="4">
    <source>
        <dbReference type="ARBA" id="ARBA00022729"/>
    </source>
</evidence>
<dbReference type="EMBL" id="PVXM01000043">
    <property type="protein sequence ID" value="PRR71249.1"/>
    <property type="molecule type" value="Genomic_DNA"/>
</dbReference>
<dbReference type="InterPro" id="IPR003760">
    <property type="entry name" value="PnrA-like"/>
</dbReference>
<dbReference type="SUPFAM" id="SSF53822">
    <property type="entry name" value="Periplasmic binding protein-like I"/>
    <property type="match status" value="1"/>
</dbReference>
<evidence type="ECO:0000313" key="9">
    <source>
        <dbReference type="EMBL" id="PRR71249.1"/>
    </source>
</evidence>
<comment type="caution">
    <text evidence="9">The sequence shown here is derived from an EMBL/GenBank/DDBJ whole genome shotgun (WGS) entry which is preliminary data.</text>
</comment>
<keyword evidence="6" id="KW-0449">Lipoprotein</keyword>
<dbReference type="OrthoDB" id="9769871at2"/>
<dbReference type="Proteomes" id="UP000238415">
    <property type="component" value="Unassembled WGS sequence"/>
</dbReference>